<dbReference type="InterPro" id="IPR052969">
    <property type="entry name" value="Thr-specific_kinase-like"/>
</dbReference>
<dbReference type="Gene3D" id="3.40.50.410">
    <property type="entry name" value="von Willebrand factor, type A domain"/>
    <property type="match status" value="1"/>
</dbReference>
<sequence>MVGERKLGFKISKFVRESDKAEVDDDEILKILFKLERELTLIAEGDRKAGIKVSTSVNNSPKIIEAKNLKSLKELAEKEFGVKIEKFVRKSDDLDVDEDEVLQELLNYEDNWLIAIESSEKKENKEEDDEGFFGEELKKLKSEMEKIKKSDVKTVSKTGTISNMKTTQLNFQMEQMQKELEKAKKEKEEKQEKIDKLKTLNTELAKHKDEIKNLEKKYQDKIFSDLTTRANNEKKVKALEAKLINLELKQMRISNIFKDLANSEKVDICFMIDATGSMSSYINEAKTVVHKVVDRLKKKFTEFDLRAAFVGYRDHSDGIDRVTVLPFTENIDSFKSFVTAVVATGGADQCEDIFGGLEVNDFHRLQKN</sequence>
<evidence type="ECO:0000256" key="4">
    <source>
        <dbReference type="SAM" id="Coils"/>
    </source>
</evidence>
<dbReference type="Proteomes" id="UP000663879">
    <property type="component" value="Unassembled WGS sequence"/>
</dbReference>
<evidence type="ECO:0000256" key="2">
    <source>
        <dbReference type="ARBA" id="ARBA00022525"/>
    </source>
</evidence>
<keyword evidence="7" id="KW-1185">Reference proteome</keyword>
<gene>
    <name evidence="6" type="ORF">OXX778_LOCUS16393</name>
</gene>
<keyword evidence="2" id="KW-0964">Secreted</keyword>
<accession>A0A814GTG9</accession>
<feature type="domain" description="Hemicentin-1-like von Willebrand factor A" evidence="5">
    <location>
        <begin position="268"/>
        <end position="358"/>
    </location>
</feature>
<dbReference type="PANTHER" id="PTHR47763:SF4">
    <property type="entry name" value="ALPHA-PROTEIN KINASE VWKA"/>
    <property type="match status" value="1"/>
</dbReference>
<feature type="coiled-coil region" evidence="4">
    <location>
        <begin position="166"/>
        <end position="249"/>
    </location>
</feature>
<reference evidence="6" key="1">
    <citation type="submission" date="2021-02" db="EMBL/GenBank/DDBJ databases">
        <authorList>
            <person name="Nowell W R."/>
        </authorList>
    </citation>
    <scope>NUCLEOTIDE SEQUENCE</scope>
    <source>
        <strain evidence="6">Ploen Becks lab</strain>
    </source>
</reference>
<evidence type="ECO:0000259" key="5">
    <source>
        <dbReference type="Pfam" id="PF25106"/>
    </source>
</evidence>
<evidence type="ECO:0000256" key="1">
    <source>
        <dbReference type="ARBA" id="ARBA00004613"/>
    </source>
</evidence>
<dbReference type="PANTHER" id="PTHR47763">
    <property type="entry name" value="ALPHA-PROTEIN KINASE VWKA"/>
    <property type="match status" value="1"/>
</dbReference>
<dbReference type="AlphaFoldDB" id="A0A814GTG9"/>
<dbReference type="EMBL" id="CAJNOC010003861">
    <property type="protein sequence ID" value="CAF1000772.1"/>
    <property type="molecule type" value="Genomic_DNA"/>
</dbReference>
<protein>
    <recommendedName>
        <fullName evidence="5">Hemicentin-1-like von Willebrand factor A domain-containing protein</fullName>
    </recommendedName>
</protein>
<evidence type="ECO:0000313" key="6">
    <source>
        <dbReference type="EMBL" id="CAF1000772.1"/>
    </source>
</evidence>
<comment type="caution">
    <text evidence="6">The sequence shown here is derived from an EMBL/GenBank/DDBJ whole genome shotgun (WGS) entry which is preliminary data.</text>
</comment>
<comment type="subcellular location">
    <subcellularLocation>
        <location evidence="1">Secreted</location>
    </subcellularLocation>
</comment>
<dbReference type="Pfam" id="PF25106">
    <property type="entry name" value="VWA_4"/>
    <property type="match status" value="1"/>
</dbReference>
<dbReference type="InterPro" id="IPR056861">
    <property type="entry name" value="HMCN1-like_VWA"/>
</dbReference>
<dbReference type="SUPFAM" id="SSF53300">
    <property type="entry name" value="vWA-like"/>
    <property type="match status" value="1"/>
</dbReference>
<organism evidence="6 7">
    <name type="scientific">Brachionus calyciflorus</name>
    <dbReference type="NCBI Taxonomy" id="104777"/>
    <lineage>
        <taxon>Eukaryota</taxon>
        <taxon>Metazoa</taxon>
        <taxon>Spiralia</taxon>
        <taxon>Gnathifera</taxon>
        <taxon>Rotifera</taxon>
        <taxon>Eurotatoria</taxon>
        <taxon>Monogononta</taxon>
        <taxon>Pseudotrocha</taxon>
        <taxon>Ploima</taxon>
        <taxon>Brachionidae</taxon>
        <taxon>Brachionus</taxon>
    </lineage>
</organism>
<dbReference type="OrthoDB" id="10058461at2759"/>
<name>A0A814GTG9_9BILA</name>
<evidence type="ECO:0000313" key="7">
    <source>
        <dbReference type="Proteomes" id="UP000663879"/>
    </source>
</evidence>
<proteinExistence type="predicted"/>
<keyword evidence="3" id="KW-0732">Signal</keyword>
<dbReference type="InterPro" id="IPR036465">
    <property type="entry name" value="vWFA_dom_sf"/>
</dbReference>
<evidence type="ECO:0000256" key="3">
    <source>
        <dbReference type="ARBA" id="ARBA00022729"/>
    </source>
</evidence>
<keyword evidence="4" id="KW-0175">Coiled coil</keyword>